<dbReference type="EMBL" id="MDEI01000005">
    <property type="protein sequence ID" value="PPU68982.1"/>
    <property type="molecule type" value="Genomic_DNA"/>
</dbReference>
<dbReference type="RefSeq" id="WP_046964900.1">
    <property type="nucleotide sequence ID" value="NZ_MDEI01000005.1"/>
</dbReference>
<reference evidence="2" key="1">
    <citation type="submission" date="2016-08" db="EMBL/GenBank/DDBJ databases">
        <authorList>
            <person name="Merda D."/>
            <person name="Briand M."/>
            <person name="Taghouti G."/>
            <person name="Carrere S."/>
            <person name="Gouzy J."/>
            <person name="Portier P."/>
            <person name="Jacques M.-A."/>
            <person name="Fischer-Le Saux M."/>
        </authorList>
    </citation>
    <scope>NUCLEOTIDE SEQUENCE [LARGE SCALE GENOMIC DNA]</scope>
    <source>
        <strain evidence="2">CFBP4643</strain>
    </source>
</reference>
<dbReference type="OrthoDB" id="9833722at2"/>
<comment type="caution">
    <text evidence="1">The sequence shown here is derived from an EMBL/GenBank/DDBJ whole genome shotgun (WGS) entry which is preliminary data.</text>
</comment>
<protein>
    <submittedName>
        <fullName evidence="1">Uncharacterized protein</fullName>
    </submittedName>
</protein>
<keyword evidence="2" id="KW-1185">Reference proteome</keyword>
<sequence>MPATFFTVATFVANAWKFGKAVHGWATDQPLKRDFKKFLAHLEYRRVLYAEWQYESMPAVTHSLSDILQEVRRFRSNHPDNIELGILLGELIMCLQDGLDQFHQFQATTAGEMKAFKQLLKIRSELAQTLAILCGKTEVSPQGGDLEKFIMDMALVRPKT</sequence>
<organism evidence="1 2">
    <name type="scientific">Xanthomonas pisi</name>
    <dbReference type="NCBI Taxonomy" id="56457"/>
    <lineage>
        <taxon>Bacteria</taxon>
        <taxon>Pseudomonadati</taxon>
        <taxon>Pseudomonadota</taxon>
        <taxon>Gammaproteobacteria</taxon>
        <taxon>Lysobacterales</taxon>
        <taxon>Lysobacteraceae</taxon>
        <taxon>Xanthomonas</taxon>
    </lineage>
</organism>
<dbReference type="Proteomes" id="UP000238191">
    <property type="component" value="Unassembled WGS sequence"/>
</dbReference>
<evidence type="ECO:0000313" key="1">
    <source>
        <dbReference type="EMBL" id="PPU68982.1"/>
    </source>
</evidence>
<name>A0A2S7D580_9XANT</name>
<evidence type="ECO:0000313" key="2">
    <source>
        <dbReference type="Proteomes" id="UP000238191"/>
    </source>
</evidence>
<accession>A0A2S7D580</accession>
<proteinExistence type="predicted"/>
<dbReference type="AlphaFoldDB" id="A0A2S7D580"/>
<gene>
    <name evidence="1" type="ORF">XpiCFBP4643_08440</name>
</gene>